<evidence type="ECO:0000256" key="1">
    <source>
        <dbReference type="SAM" id="MobiDB-lite"/>
    </source>
</evidence>
<name>A0A438IB94_VITVI</name>
<dbReference type="AlphaFoldDB" id="A0A438IB94"/>
<dbReference type="Proteomes" id="UP000288805">
    <property type="component" value="Unassembled WGS sequence"/>
</dbReference>
<dbReference type="EMBL" id="QGNW01000125">
    <property type="protein sequence ID" value="RVW93988.1"/>
    <property type="molecule type" value="Genomic_DNA"/>
</dbReference>
<protein>
    <recommendedName>
        <fullName evidence="4">DUF4283 domain-containing protein</fullName>
    </recommendedName>
</protein>
<gene>
    <name evidence="2" type="ORF">CK203_034102</name>
</gene>
<evidence type="ECO:0000313" key="3">
    <source>
        <dbReference type="Proteomes" id="UP000288805"/>
    </source>
</evidence>
<evidence type="ECO:0008006" key="4">
    <source>
        <dbReference type="Google" id="ProtNLM"/>
    </source>
</evidence>
<evidence type="ECO:0000313" key="2">
    <source>
        <dbReference type="EMBL" id="RVW93988.1"/>
    </source>
</evidence>
<accession>A0A438IB94</accession>
<feature type="compositionally biased region" description="Basic and acidic residues" evidence="1">
    <location>
        <begin position="315"/>
        <end position="337"/>
    </location>
</feature>
<sequence length="572" mass="62380">MKSHLGFNRKFRGKYCVHLMEVGFNNHGRFIRISEFATNRRSSFLVIPEGKKAEDGRILKAHCLQCWVVPPSIVVEKGKTIQRRKFIHNHVGPLHKSFANVVSGKGPREGGLVRVERWARAVVCERNADSVKWVEVGRVVARSLGKKGVATIEYSPVEKVVAEGKFENRGEVQRKLDRITGGCHFIYGLSKARVRIAMKDRLVLPALIENEKGMRKGYGCCFSSGDTGKSGQDAGNSWILSPSMPSLNSKKMDDEPVGIEEAGGIRASGDEISAYEGFRAYERKAQSLSKPGPLIAKVGCNIKGPLGLGLSLGGKKPDETEVTLRREEDSSAKEKGKATSLLPVVQSSSSAKKEVKFGSKKLWTTLFPPSSDCRQGLRYRSEPLLHGKNPANSKEFPKEEAFEAGSQAKRGSSASPLISRRSPREGFLGRVGSDLCGSAIAVLPSTPEIRGKGLSFMENCGLLVAENLEVISSSPIQSPSSSPSLSCGLASSFLSPYVPNLPNSAFHTKFPMENRVISEFFPKKDDVGTVGQISVGIHNLVVEEIQPAYPNQLTKSANPILINPFCLIRYPT</sequence>
<reference evidence="2 3" key="1">
    <citation type="journal article" date="2018" name="PLoS Genet.">
        <title>Population sequencing reveals clonal diversity and ancestral inbreeding in the grapevine cultivar Chardonnay.</title>
        <authorList>
            <person name="Roach M.J."/>
            <person name="Johnson D.L."/>
            <person name="Bohlmann J."/>
            <person name="van Vuuren H.J."/>
            <person name="Jones S.J."/>
            <person name="Pretorius I.S."/>
            <person name="Schmidt S.A."/>
            <person name="Borneman A.R."/>
        </authorList>
    </citation>
    <scope>NUCLEOTIDE SEQUENCE [LARGE SCALE GENOMIC DNA]</scope>
    <source>
        <strain evidence="3">cv. Chardonnay</strain>
        <tissue evidence="2">Leaf</tissue>
    </source>
</reference>
<proteinExistence type="predicted"/>
<feature type="region of interest" description="Disordered" evidence="1">
    <location>
        <begin position="314"/>
        <end position="339"/>
    </location>
</feature>
<comment type="caution">
    <text evidence="2">The sequence shown here is derived from an EMBL/GenBank/DDBJ whole genome shotgun (WGS) entry which is preliminary data.</text>
</comment>
<organism evidence="2 3">
    <name type="scientific">Vitis vinifera</name>
    <name type="common">Grape</name>
    <dbReference type="NCBI Taxonomy" id="29760"/>
    <lineage>
        <taxon>Eukaryota</taxon>
        <taxon>Viridiplantae</taxon>
        <taxon>Streptophyta</taxon>
        <taxon>Embryophyta</taxon>
        <taxon>Tracheophyta</taxon>
        <taxon>Spermatophyta</taxon>
        <taxon>Magnoliopsida</taxon>
        <taxon>eudicotyledons</taxon>
        <taxon>Gunneridae</taxon>
        <taxon>Pentapetalae</taxon>
        <taxon>rosids</taxon>
        <taxon>Vitales</taxon>
        <taxon>Vitaceae</taxon>
        <taxon>Viteae</taxon>
        <taxon>Vitis</taxon>
    </lineage>
</organism>
<feature type="region of interest" description="Disordered" evidence="1">
    <location>
        <begin position="383"/>
        <end position="420"/>
    </location>
</feature>